<keyword evidence="6 8" id="KW-0472">Membrane</keyword>
<gene>
    <name evidence="13" type="ORF">IBL28_14750</name>
</gene>
<name>A0A926JU17_9FLAO</name>
<evidence type="ECO:0000256" key="5">
    <source>
        <dbReference type="ARBA" id="ARBA00023077"/>
    </source>
</evidence>
<dbReference type="Gene3D" id="2.40.170.20">
    <property type="entry name" value="TonB-dependent receptor, beta-barrel domain"/>
    <property type="match status" value="1"/>
</dbReference>
<evidence type="ECO:0000256" key="9">
    <source>
        <dbReference type="RuleBase" id="RU003357"/>
    </source>
</evidence>
<dbReference type="Pfam" id="PF00593">
    <property type="entry name" value="TonB_dep_Rec_b-barrel"/>
    <property type="match status" value="1"/>
</dbReference>
<keyword evidence="14" id="KW-1185">Reference proteome</keyword>
<dbReference type="Pfam" id="PF07715">
    <property type="entry name" value="Plug"/>
    <property type="match status" value="1"/>
</dbReference>
<dbReference type="InterPro" id="IPR012910">
    <property type="entry name" value="Plug_dom"/>
</dbReference>
<evidence type="ECO:0000259" key="11">
    <source>
        <dbReference type="Pfam" id="PF00593"/>
    </source>
</evidence>
<evidence type="ECO:0000313" key="13">
    <source>
        <dbReference type="EMBL" id="MBC9797232.1"/>
    </source>
</evidence>
<reference evidence="13 14" key="1">
    <citation type="submission" date="2020-09" db="EMBL/GenBank/DDBJ databases">
        <title>Sinomicrobium weinanense sp. nov., a halophilic bacteria isolated from saline-alkali soil.</title>
        <authorList>
            <person name="Wu P."/>
            <person name="Ren H."/>
            <person name="Mei Y."/>
            <person name="Liang Y."/>
            <person name="Chen Z."/>
        </authorList>
    </citation>
    <scope>NUCLEOTIDE SEQUENCE [LARGE SCALE GENOMIC DNA]</scope>
    <source>
        <strain evidence="13 14">FJxs</strain>
    </source>
</reference>
<dbReference type="InterPro" id="IPR023996">
    <property type="entry name" value="TonB-dep_OMP_SusC/RagA"/>
</dbReference>
<organism evidence="13 14">
    <name type="scientific">Sinomicrobium weinanense</name>
    <dbReference type="NCBI Taxonomy" id="2842200"/>
    <lineage>
        <taxon>Bacteria</taxon>
        <taxon>Pseudomonadati</taxon>
        <taxon>Bacteroidota</taxon>
        <taxon>Flavobacteriia</taxon>
        <taxon>Flavobacteriales</taxon>
        <taxon>Flavobacteriaceae</taxon>
        <taxon>Sinomicrobium</taxon>
    </lineage>
</organism>
<dbReference type="InterPro" id="IPR037066">
    <property type="entry name" value="Plug_dom_sf"/>
</dbReference>
<dbReference type="InterPro" id="IPR008969">
    <property type="entry name" value="CarboxyPept-like_regulatory"/>
</dbReference>
<dbReference type="InterPro" id="IPR036942">
    <property type="entry name" value="Beta-barrel_TonB_sf"/>
</dbReference>
<dbReference type="PROSITE" id="PS52016">
    <property type="entry name" value="TONB_DEPENDENT_REC_3"/>
    <property type="match status" value="1"/>
</dbReference>
<evidence type="ECO:0000256" key="6">
    <source>
        <dbReference type="ARBA" id="ARBA00023136"/>
    </source>
</evidence>
<dbReference type="InterPro" id="IPR000531">
    <property type="entry name" value="Beta-barrel_TonB"/>
</dbReference>
<keyword evidence="3 8" id="KW-1134">Transmembrane beta strand</keyword>
<dbReference type="SUPFAM" id="SSF49464">
    <property type="entry name" value="Carboxypeptidase regulatory domain-like"/>
    <property type="match status" value="1"/>
</dbReference>
<dbReference type="InterPro" id="IPR039426">
    <property type="entry name" value="TonB-dep_rcpt-like"/>
</dbReference>
<comment type="similarity">
    <text evidence="8 9">Belongs to the TonB-dependent receptor family.</text>
</comment>
<evidence type="ECO:0000256" key="1">
    <source>
        <dbReference type="ARBA" id="ARBA00004571"/>
    </source>
</evidence>
<keyword evidence="10" id="KW-0732">Signal</keyword>
<dbReference type="GO" id="GO:0009279">
    <property type="term" value="C:cell outer membrane"/>
    <property type="evidence" value="ECO:0007669"/>
    <property type="project" value="UniProtKB-SubCell"/>
</dbReference>
<feature type="domain" description="TonB-dependent receptor plug" evidence="12">
    <location>
        <begin position="115"/>
        <end position="222"/>
    </location>
</feature>
<dbReference type="Gene3D" id="2.60.40.1120">
    <property type="entry name" value="Carboxypeptidase-like, regulatory domain"/>
    <property type="match status" value="1"/>
</dbReference>
<dbReference type="AlphaFoldDB" id="A0A926JU17"/>
<sequence length="1064" mass="118104">MKTTSLKQIVPFIALFCAWAAQAQVTVSGKVSDASGSLPGANIVVKGTTNGTQSDLDGNFTLEDVEEDAVLVFSYIGFKSQEVAVNGRNTINVTLAEDAEGLDEVVVVGYGTQKKENLTGSVDVISGDRLKDRAANNVADLVKGASPNLNISMNMRGGEPGTASNWNIRGMGSLEGNASPLILVDGVEMNINNVDPESIESVSILKDASASAVYGSRAPFGVILITTKKGKKTGGVSVQYTNNLSFSSPVRLPSFVDSYTWATAYNQAAANAGMNAVYSDEQMERIRGYQDGTFPYEYDPENPIDNIWGGRRNGNANNDWPHVLMGNTAFNQKHNINVSGGNERNQFYISGGYVEENGLYSWGNDSYKRYNFMGNYNAEITSWLKFNSSVKYASKKTDYPIGFTTVGREHFFNGMLTFAPMMPFYNINGTVQSPLVRNLQGAGRDKGYTNDFFITLGGELEPVKGWKTSFTFNYNNQGHRSTSNPRPVPVELGTGEFGNIGKAISGYESAFSQNIYKMINGITSYENTFNRHYLKAMVGYEQEYRYYTGLTGSGSNLINVDVPSISTSLGERNLDDLIYHWATQGVFGRINYNFDEKYLLEFSARYNGSSRFASGNRWGFFPSGSLGYAISKESFWEPIRDYVNNLKIRVSYGALGNQNVTTSGTQNVRNYRYLATIPTGSQLRWIIDGERPAYADVPALISDDLTWETITSFNIGVDAAFLDNRLNLTFDWYNRVTSDMVGPALSLPYQLGTAAPRTNNAELSTRGYEIVLSWKDRPSPQFGYNASVSLGDNRSKILKYRNDKGVIDTWYTGKQVGEIWGFKSDGLIQAEGEAMADQSKYHDQWGPGDMKYKDLNGDGVINDGQRTLDDHGDLTVIGNNQPRYNIGITGGVNWKQFDFSMFWQGVGKQDYYPQLNSPVFWGMTRAWAGSAIFRDSHNLDYWRPADETNLLGPNTDAYLPKPYFTTETEKNRQVQSRYLVNAAYLRLRNIQLGYTLPGDFTNRFNISSVRVYVSGENLLLISSVPKVFDPETMIASDKSFGGYQTTGIIYPNTRSFSLGLNITF</sequence>
<keyword evidence="4 8" id="KW-0812">Transmembrane</keyword>
<dbReference type="NCBIfam" id="TIGR04057">
    <property type="entry name" value="SusC_RagA_signa"/>
    <property type="match status" value="1"/>
</dbReference>
<dbReference type="InterPro" id="IPR023997">
    <property type="entry name" value="TonB-dep_OMP_SusC/RagA_CS"/>
</dbReference>
<evidence type="ECO:0000256" key="3">
    <source>
        <dbReference type="ARBA" id="ARBA00022452"/>
    </source>
</evidence>
<feature type="domain" description="TonB-dependent receptor-like beta-barrel" evidence="11">
    <location>
        <begin position="437"/>
        <end position="1017"/>
    </location>
</feature>
<dbReference type="Gene3D" id="2.170.130.10">
    <property type="entry name" value="TonB-dependent receptor, plug domain"/>
    <property type="match status" value="1"/>
</dbReference>
<feature type="chain" id="PRO_5037564054" evidence="10">
    <location>
        <begin position="24"/>
        <end position="1064"/>
    </location>
</feature>
<evidence type="ECO:0000259" key="12">
    <source>
        <dbReference type="Pfam" id="PF07715"/>
    </source>
</evidence>
<evidence type="ECO:0000256" key="10">
    <source>
        <dbReference type="SAM" id="SignalP"/>
    </source>
</evidence>
<evidence type="ECO:0000256" key="8">
    <source>
        <dbReference type="PROSITE-ProRule" id="PRU01360"/>
    </source>
</evidence>
<evidence type="ECO:0000313" key="14">
    <source>
        <dbReference type="Proteomes" id="UP000653730"/>
    </source>
</evidence>
<accession>A0A926JU17</accession>
<protein>
    <submittedName>
        <fullName evidence="13">TonB-dependent receptor</fullName>
    </submittedName>
</protein>
<evidence type="ECO:0000256" key="4">
    <source>
        <dbReference type="ARBA" id="ARBA00022692"/>
    </source>
</evidence>
<dbReference type="RefSeq" id="WP_187966370.1">
    <property type="nucleotide sequence ID" value="NZ_JACVDC010000051.1"/>
</dbReference>
<dbReference type="SUPFAM" id="SSF56935">
    <property type="entry name" value="Porins"/>
    <property type="match status" value="1"/>
</dbReference>
<comment type="caution">
    <text evidence="13">The sequence shown here is derived from an EMBL/GenBank/DDBJ whole genome shotgun (WGS) entry which is preliminary data.</text>
</comment>
<keyword evidence="5 9" id="KW-0798">TonB box</keyword>
<dbReference type="Proteomes" id="UP000653730">
    <property type="component" value="Unassembled WGS sequence"/>
</dbReference>
<evidence type="ECO:0000256" key="2">
    <source>
        <dbReference type="ARBA" id="ARBA00022448"/>
    </source>
</evidence>
<proteinExistence type="inferred from homology"/>
<feature type="signal peptide" evidence="10">
    <location>
        <begin position="1"/>
        <end position="23"/>
    </location>
</feature>
<dbReference type="EMBL" id="JACVDC010000051">
    <property type="protein sequence ID" value="MBC9797232.1"/>
    <property type="molecule type" value="Genomic_DNA"/>
</dbReference>
<keyword evidence="13" id="KW-0675">Receptor</keyword>
<keyword evidence="2 8" id="KW-0813">Transport</keyword>
<dbReference type="Pfam" id="PF13715">
    <property type="entry name" value="CarbopepD_reg_2"/>
    <property type="match status" value="1"/>
</dbReference>
<dbReference type="NCBIfam" id="TIGR04056">
    <property type="entry name" value="OMP_RagA_SusC"/>
    <property type="match status" value="1"/>
</dbReference>
<keyword evidence="7 8" id="KW-0998">Cell outer membrane</keyword>
<comment type="subcellular location">
    <subcellularLocation>
        <location evidence="1 8">Cell outer membrane</location>
        <topology evidence="1 8">Multi-pass membrane protein</topology>
    </subcellularLocation>
</comment>
<evidence type="ECO:0000256" key="7">
    <source>
        <dbReference type="ARBA" id="ARBA00023237"/>
    </source>
</evidence>